<feature type="compositionally biased region" description="Basic and acidic residues" evidence="1">
    <location>
        <begin position="58"/>
        <end position="75"/>
    </location>
</feature>
<feature type="region of interest" description="Disordered" evidence="1">
    <location>
        <begin position="939"/>
        <end position="973"/>
    </location>
</feature>
<feature type="compositionally biased region" description="Polar residues" evidence="1">
    <location>
        <begin position="76"/>
        <end position="86"/>
    </location>
</feature>
<dbReference type="Proteomes" id="UP000252985">
    <property type="component" value="Chromosome"/>
</dbReference>
<evidence type="ECO:0008006" key="4">
    <source>
        <dbReference type="Google" id="ProtNLM"/>
    </source>
</evidence>
<feature type="compositionally biased region" description="Basic and acidic residues" evidence="1">
    <location>
        <begin position="1"/>
        <end position="11"/>
    </location>
</feature>
<feature type="compositionally biased region" description="Basic and acidic residues" evidence="1">
    <location>
        <begin position="348"/>
        <end position="359"/>
    </location>
</feature>
<dbReference type="InterPro" id="IPR051162">
    <property type="entry name" value="T4SS_component"/>
</dbReference>
<feature type="compositionally biased region" description="Polar residues" evidence="1">
    <location>
        <begin position="369"/>
        <end position="381"/>
    </location>
</feature>
<feature type="compositionally biased region" description="Basic and acidic residues" evidence="1">
    <location>
        <begin position="19"/>
        <end position="31"/>
    </location>
</feature>
<gene>
    <name evidence="2" type="ORF">DU484_07600</name>
</gene>
<feature type="region of interest" description="Disordered" evidence="1">
    <location>
        <begin position="1"/>
        <end position="97"/>
    </location>
</feature>
<protein>
    <recommendedName>
        <fullName evidence="4">ATP-binding protein</fullName>
    </recommendedName>
</protein>
<dbReference type="RefSeq" id="WP_114605581.1">
    <property type="nucleotide sequence ID" value="NZ_CP031148.1"/>
</dbReference>
<dbReference type="KEGG" id="haq:DU484_07600"/>
<dbReference type="EMBL" id="CP031148">
    <property type="protein sequence ID" value="AXG09735.1"/>
    <property type="molecule type" value="Genomic_DNA"/>
</dbReference>
<feature type="compositionally biased region" description="Acidic residues" evidence="1">
    <location>
        <begin position="1031"/>
        <end position="1045"/>
    </location>
</feature>
<feature type="region of interest" description="Disordered" evidence="1">
    <location>
        <begin position="346"/>
        <end position="383"/>
    </location>
</feature>
<dbReference type="SUPFAM" id="SSF52540">
    <property type="entry name" value="P-loop containing nucleoside triphosphate hydrolases"/>
    <property type="match status" value="1"/>
</dbReference>
<reference evidence="2 3" key="1">
    <citation type="submission" date="2018-07" db="EMBL/GenBank/DDBJ databases">
        <title>Genome sequences of Haloplanus sp. CBA1112.</title>
        <authorList>
            <person name="Kim Y.B."/>
            <person name="Roh S.W."/>
        </authorList>
    </citation>
    <scope>NUCLEOTIDE SEQUENCE [LARGE SCALE GENOMIC DNA]</scope>
    <source>
        <strain evidence="2 3">CBA1112</strain>
    </source>
</reference>
<dbReference type="PANTHER" id="PTHR30121:SF6">
    <property type="entry name" value="SLR6007 PROTEIN"/>
    <property type="match status" value="1"/>
</dbReference>
<evidence type="ECO:0000256" key="1">
    <source>
        <dbReference type="SAM" id="MobiDB-lite"/>
    </source>
</evidence>
<organism evidence="2 3">
    <name type="scientific">Haloplanus rubicundus</name>
    <dbReference type="NCBI Taxonomy" id="1547898"/>
    <lineage>
        <taxon>Archaea</taxon>
        <taxon>Methanobacteriati</taxon>
        <taxon>Methanobacteriota</taxon>
        <taxon>Stenosarchaea group</taxon>
        <taxon>Halobacteria</taxon>
        <taxon>Halobacteriales</taxon>
        <taxon>Haloferacaceae</taxon>
        <taxon>Haloplanus</taxon>
    </lineage>
</organism>
<sequence length="1376" mass="151427">MSDWDRSDRHGRIPSVSDDELRRAVKTRLQETDSLQCNADSEDISPSASAGQIGSGPETHETSNTHPNLGEDTHTAEGSSNASATTEPDETTRPFIKITPAREQVTPGHIVKALYGLYRTGSGRQLPFGLERRLSSVRTHFSFEFLIHKPRHTQRFDFYLGVHPYEREAFETLAANVRAMYPESFRFEIVPFSVSEVFDPTADGETSAQLAAFEGIDELDQLDGFELVDGDVQAPLEGETDPALEEAATADLIRWHGVEAKNNDWMTLLSRFSELSLDADDGYRSPLSVLLEQALATDDPLVYQVVFTPKRDWTKDAEQHKRNLKMGTTGLWSAFTQEAAAVLLGTSEEERRQRHRPDTPEQIGGTISGPDTSGQSTQHSRMGQIDLKQPAVTFDVSIRAAGDRAVIGGLTGAFAALSGPYYGIEGSVLGEDEREYEQLVDAGFGQGGFWTRFRDDSPVIVASPDELANFVTVPSTDALPKASRGASGGTPDVRSPLTATNEELLGTFDHGMCLGEAETAALSRPNIPVHLTAEQLVHHILRASTTGSGKTTAMINDALTAYEELDGPIFIFDKKGGSMTSEYKQAHFHRFGDLDDIIHLPVPGPNGELPAFPFFDIRPQLAAGVSRETAVQEKIDRYNELLTYVLGEEQHTQAFVAHEILSNLIAALFDPIHGDDAFAISDLLSAARWMQTERRVPEVSDPELEATLTRHFDAEERRFTTSIDAVMNRITKLRERDFIWRLLNFVPEWDEDAQAYTDGQMLFDLDAILDSRKVVLIDTGDLRPASSNLFTVLLLDCLWSWVRLRKRWGRGVPGPADGYCVNLIIDEAAPILQASLVRDEMIPDAREFALAFEVIVHFPAQVKRDALDTRAYQEILRNINTKLIGKLAIDDELAATLFHEGLDAEGLANRIASLPRGEWLAQLPDTGFMTDTPELVTLKPLPIPLGHSDSDDPVDAGTHRADPANPDSPGQTYQEADYIQWSRTRFTYCLLPGVNCPPDAAQRAARWGVGATNSESGDEDAPMPVEHAEAEADIDTDPESTDADDASSSGDRGTQKGGTDDERQSRPGGASNQYGTVIGTGTAPTPDATDSPAGETPDRPRDADRSGSDSSRSDSPPSNTDTSPTDASGSISGDALTEHERRFLRNVIAAFNGELDGYELTDSMTTIRNRSGSNIDEDKLVAEGYLENPYVGTRKYYYVTKKGQQAVDRKLYTGRDYGDLHEKVHHKVFTECFARYLEQTEGHHVEKYYEPMGGGMVFDVAGFVDLPGGQQNLTAIGEVITVVKPERVIKHYDDFAQYDGVTKHWIVKDITVTHDLVRALHDAGRVDTVPPKSLQNHTRIADVVFGEHSEWQVHSGSDIVEAVRNFDAESGDAAID</sequence>
<name>A0A345EC13_9EURY</name>
<evidence type="ECO:0000313" key="2">
    <source>
        <dbReference type="EMBL" id="AXG09735.1"/>
    </source>
</evidence>
<dbReference type="Gene3D" id="3.40.50.300">
    <property type="entry name" value="P-loop containing nucleotide triphosphate hydrolases"/>
    <property type="match status" value="2"/>
</dbReference>
<feature type="compositionally biased region" description="Basic and acidic residues" evidence="1">
    <location>
        <begin position="1096"/>
        <end position="1107"/>
    </location>
</feature>
<feature type="compositionally biased region" description="Low complexity" evidence="1">
    <location>
        <begin position="1108"/>
        <end position="1128"/>
    </location>
</feature>
<evidence type="ECO:0000313" key="3">
    <source>
        <dbReference type="Proteomes" id="UP000252985"/>
    </source>
</evidence>
<feature type="region of interest" description="Disordered" evidence="1">
    <location>
        <begin position="1031"/>
        <end position="1132"/>
    </location>
</feature>
<proteinExistence type="predicted"/>
<feature type="compositionally biased region" description="Polar residues" evidence="1">
    <location>
        <begin position="32"/>
        <end position="52"/>
    </location>
</feature>
<dbReference type="GeneID" id="37286832"/>
<dbReference type="InterPro" id="IPR027417">
    <property type="entry name" value="P-loop_NTPase"/>
</dbReference>
<dbReference type="PANTHER" id="PTHR30121">
    <property type="entry name" value="UNCHARACTERIZED PROTEIN YJGR-RELATED"/>
    <property type="match status" value="1"/>
</dbReference>
<accession>A0A345EC13</accession>